<proteinExistence type="inferred from homology"/>
<comment type="similarity">
    <text evidence="2">Belongs to the MscS (TC 1.A.23) family.</text>
</comment>
<keyword evidence="12" id="KW-1185">Reference proteome</keyword>
<feature type="transmembrane region" description="Helical" evidence="8">
    <location>
        <begin position="462"/>
        <end position="490"/>
    </location>
</feature>
<evidence type="ECO:0000259" key="10">
    <source>
        <dbReference type="Pfam" id="PF21088"/>
    </source>
</evidence>
<evidence type="ECO:0000313" key="12">
    <source>
        <dbReference type="Proteomes" id="UP000721236"/>
    </source>
</evidence>
<dbReference type="InterPro" id="IPR011066">
    <property type="entry name" value="MscS_channel_C_sf"/>
</dbReference>
<feature type="region of interest" description="Disordered" evidence="7">
    <location>
        <begin position="777"/>
        <end position="796"/>
    </location>
</feature>
<comment type="subcellular location">
    <subcellularLocation>
        <location evidence="1">Cell membrane</location>
        <topology evidence="1">Multi-pass membrane protein</topology>
    </subcellularLocation>
</comment>
<evidence type="ECO:0000256" key="7">
    <source>
        <dbReference type="SAM" id="MobiDB-lite"/>
    </source>
</evidence>
<evidence type="ECO:0000256" key="6">
    <source>
        <dbReference type="ARBA" id="ARBA00023136"/>
    </source>
</evidence>
<sequence length="796" mass="84168">MNLVVLLSRFAAALAGAPRPGRAAALLGLSILLGVLALGGGVRAAPLGLPGLPAPKPAAAAPALAPAASAPLAGALDEVIQTLQNDDQRKALVAQLEAIRSGIAASGVQAASDAAAASAANAGLVSALAEAVEQVDDKLRDDRGPWQYWSWRFDFAVDEALAAFARQGERPVLTSLSDFGMIFGAWALAGLALHEMVRRFLRLRARRLQGTADPRPAAEPDRHHLPSVPSWVDVGIYMLRKVGPWAIAFGVAVLITREIRLHSPAGIAGMVVVYAIVVGAVLSAVCQTLFALFSGAHRRCAVRDLHRHSRGLLFLIGALAALGDATSDQRVAAALGINLSALVATASNILAALLMGWFALRFRRPVGHLIANRPHPFREAHPNITDLMRLVGQAWHLPVLAIVIASVAGTVYAAGQADALLRQTIISVALFVAAVALTAMTGRSPKGTQRALRLRDRQRSAFVARFGRFAMALVRIVIWVSFLEFVSRVWDSSLMQLMQSTTLGQRIGDAVFSVIGTVLLTWLVWLVADTAIMQGLSPGHGRGQQPSLRAKTILPLVRNALFVGLLVIALIAVLANLGVNVTPLLAGAGVVGLAIGFGAQTLVQDLITGLFIVVEDSMAIGDVIELPDHSGTVESLTIRTVKLRDGKGALHILPYSQIKAVKNLSRGYGVALLSINVSHDSDLDRALALIRETGTEIAADVRYAHNLLTGLDILGLDRFDPSGPVILAQFKTRPLAQFEIARAFNALLKQKFDAAGVHMASPVMKLQMERADLPAAGLGQPHAGTTIVTEPGTQTA</sequence>
<dbReference type="PANTHER" id="PTHR30460">
    <property type="entry name" value="MODERATE CONDUCTANCE MECHANOSENSITIVE CHANNEL YBIO"/>
    <property type="match status" value="1"/>
</dbReference>
<evidence type="ECO:0000256" key="5">
    <source>
        <dbReference type="ARBA" id="ARBA00022989"/>
    </source>
</evidence>
<accession>A0ABM8WQ93</accession>
<dbReference type="Pfam" id="PF00924">
    <property type="entry name" value="MS_channel_2nd"/>
    <property type="match status" value="1"/>
</dbReference>
<dbReference type="InterPro" id="IPR011014">
    <property type="entry name" value="MscS_channel_TM-2"/>
</dbReference>
<protein>
    <recommendedName>
        <fullName evidence="13">Mechanosensitive ion channel protein MscS</fullName>
    </recommendedName>
</protein>
<evidence type="ECO:0000256" key="3">
    <source>
        <dbReference type="ARBA" id="ARBA00022475"/>
    </source>
</evidence>
<dbReference type="Pfam" id="PF21088">
    <property type="entry name" value="MS_channel_1st"/>
    <property type="match status" value="1"/>
</dbReference>
<dbReference type="Gene3D" id="1.10.287.1260">
    <property type="match status" value="1"/>
</dbReference>
<organism evidence="11 12">
    <name type="scientific">Cupriavidus respiraculi</name>
    <dbReference type="NCBI Taxonomy" id="195930"/>
    <lineage>
        <taxon>Bacteria</taxon>
        <taxon>Pseudomonadati</taxon>
        <taxon>Pseudomonadota</taxon>
        <taxon>Betaproteobacteria</taxon>
        <taxon>Burkholderiales</taxon>
        <taxon>Burkholderiaceae</taxon>
        <taxon>Cupriavidus</taxon>
    </lineage>
</organism>
<feature type="transmembrane region" description="Helical" evidence="8">
    <location>
        <begin position="242"/>
        <end position="259"/>
    </location>
</feature>
<keyword evidence="6 8" id="KW-0472">Membrane</keyword>
<feature type="transmembrane region" description="Helical" evidence="8">
    <location>
        <begin position="179"/>
        <end position="197"/>
    </location>
</feature>
<dbReference type="RefSeq" id="WP_224040707.1">
    <property type="nucleotide sequence ID" value="NZ_CAJZAH010000001.1"/>
</dbReference>
<feature type="transmembrane region" description="Helical" evidence="8">
    <location>
        <begin position="420"/>
        <end position="441"/>
    </location>
</feature>
<feature type="compositionally biased region" description="Polar residues" evidence="7">
    <location>
        <begin position="786"/>
        <end position="796"/>
    </location>
</feature>
<evidence type="ECO:0000256" key="8">
    <source>
        <dbReference type="SAM" id="Phobius"/>
    </source>
</evidence>
<gene>
    <name evidence="11" type="ORF">LMG21510_01518</name>
</gene>
<evidence type="ECO:0000256" key="4">
    <source>
        <dbReference type="ARBA" id="ARBA00022692"/>
    </source>
</evidence>
<keyword evidence="4 8" id="KW-0812">Transmembrane</keyword>
<feature type="transmembrane region" description="Helical" evidence="8">
    <location>
        <begin position="581"/>
        <end position="603"/>
    </location>
</feature>
<evidence type="ECO:0000256" key="2">
    <source>
        <dbReference type="ARBA" id="ARBA00008017"/>
    </source>
</evidence>
<feature type="transmembrane region" description="Helical" evidence="8">
    <location>
        <begin position="510"/>
        <end position="532"/>
    </location>
</feature>
<dbReference type="Gene3D" id="2.30.30.60">
    <property type="match status" value="1"/>
</dbReference>
<feature type="transmembrane region" description="Helical" evidence="8">
    <location>
        <begin position="339"/>
        <end position="360"/>
    </location>
</feature>
<dbReference type="Proteomes" id="UP000721236">
    <property type="component" value="Unassembled WGS sequence"/>
</dbReference>
<comment type="caution">
    <text evidence="11">The sequence shown here is derived from an EMBL/GenBank/DDBJ whole genome shotgun (WGS) entry which is preliminary data.</text>
</comment>
<dbReference type="SUPFAM" id="SSF82689">
    <property type="entry name" value="Mechanosensitive channel protein MscS (YggB), C-terminal domain"/>
    <property type="match status" value="1"/>
</dbReference>
<dbReference type="InterPro" id="IPR010920">
    <property type="entry name" value="LSM_dom_sf"/>
</dbReference>
<dbReference type="InterPro" id="IPR045276">
    <property type="entry name" value="YbiO_bact"/>
</dbReference>
<feature type="domain" description="Mechanosensitive ion channel transmembrane helices 2/3" evidence="10">
    <location>
        <begin position="560"/>
        <end position="600"/>
    </location>
</feature>
<evidence type="ECO:0008006" key="13">
    <source>
        <dbReference type="Google" id="ProtNLM"/>
    </source>
</evidence>
<feature type="transmembrane region" description="Helical" evidence="8">
    <location>
        <begin position="265"/>
        <end position="290"/>
    </location>
</feature>
<dbReference type="Gene3D" id="3.30.70.100">
    <property type="match status" value="1"/>
</dbReference>
<dbReference type="SUPFAM" id="SSF50182">
    <property type="entry name" value="Sm-like ribonucleoproteins"/>
    <property type="match status" value="1"/>
</dbReference>
<evidence type="ECO:0000313" key="11">
    <source>
        <dbReference type="EMBL" id="CAG9169618.1"/>
    </source>
</evidence>
<reference evidence="11 12" key="1">
    <citation type="submission" date="2021-08" db="EMBL/GenBank/DDBJ databases">
        <authorList>
            <person name="Peeters C."/>
        </authorList>
    </citation>
    <scope>NUCLEOTIDE SEQUENCE [LARGE SCALE GENOMIC DNA]</scope>
    <source>
        <strain evidence="11 12">LMG 21510</strain>
    </source>
</reference>
<feature type="transmembrane region" description="Helical" evidence="8">
    <location>
        <begin position="553"/>
        <end position="575"/>
    </location>
</feature>
<dbReference type="InterPro" id="IPR006685">
    <property type="entry name" value="MscS_channel_2nd"/>
</dbReference>
<dbReference type="InterPro" id="IPR023408">
    <property type="entry name" value="MscS_beta-dom_sf"/>
</dbReference>
<evidence type="ECO:0000256" key="1">
    <source>
        <dbReference type="ARBA" id="ARBA00004651"/>
    </source>
</evidence>
<feature type="transmembrane region" description="Helical" evidence="8">
    <location>
        <begin position="394"/>
        <end position="414"/>
    </location>
</feature>
<dbReference type="PANTHER" id="PTHR30460:SF0">
    <property type="entry name" value="MODERATE CONDUCTANCE MECHANOSENSITIVE CHANNEL YBIO"/>
    <property type="match status" value="1"/>
</dbReference>
<dbReference type="SUPFAM" id="SSF82861">
    <property type="entry name" value="Mechanosensitive channel protein MscS (YggB), transmembrane region"/>
    <property type="match status" value="1"/>
</dbReference>
<feature type="domain" description="Mechanosensitive ion channel MscS" evidence="9">
    <location>
        <begin position="601"/>
        <end position="666"/>
    </location>
</feature>
<dbReference type="InterPro" id="IPR049142">
    <property type="entry name" value="MS_channel_1st"/>
</dbReference>
<evidence type="ECO:0000259" key="9">
    <source>
        <dbReference type="Pfam" id="PF00924"/>
    </source>
</evidence>
<dbReference type="EMBL" id="CAJZAH010000001">
    <property type="protein sequence ID" value="CAG9169618.1"/>
    <property type="molecule type" value="Genomic_DNA"/>
</dbReference>
<name>A0ABM8WQ93_9BURK</name>
<keyword evidence="3" id="KW-1003">Cell membrane</keyword>
<keyword evidence="5 8" id="KW-1133">Transmembrane helix</keyword>